<feature type="compositionally biased region" description="Acidic residues" evidence="1">
    <location>
        <begin position="29"/>
        <end position="49"/>
    </location>
</feature>
<evidence type="ECO:0000313" key="3">
    <source>
        <dbReference type="EMBL" id="KQC28777.1"/>
    </source>
</evidence>
<dbReference type="AlphaFoldDB" id="A0A0Q1BW62"/>
<gene>
    <name evidence="3" type="ORF">AAY42_01870</name>
</gene>
<feature type="chain" id="PRO_5006188982" description="Lipoprotein" evidence="2">
    <location>
        <begin position="21"/>
        <end position="276"/>
    </location>
</feature>
<dbReference type="Proteomes" id="UP000050827">
    <property type="component" value="Unassembled WGS sequence"/>
</dbReference>
<proteinExistence type="predicted"/>
<sequence length="276" mass="30114">MKRIAYLSISIILFLVLACSEDSLEPFLADEDTNEESQEDTNPDPEDPSDNSFVTDSFDGTGPLVDFVINNEAALPEVTRENGRYRAELTDNSDNKTLHFNDDQGRLDAKLVTFPFEFIARNIGIGTLDDSQTAPTPSGSLYIFSGVQVHVEDLDSFNSAHVVVGHRGNTHFTIEGKNTVNGDSSVNDIGANTVPNGRADIRIVGNEDQTITVYWQVPNLDYETTDDNWTAYNETGNLPGIAPTFGNNVYVGLITYAFGTNGVPFVGTCDAIQVSE</sequence>
<evidence type="ECO:0000313" key="4">
    <source>
        <dbReference type="Proteomes" id="UP000050827"/>
    </source>
</evidence>
<keyword evidence="2" id="KW-0732">Signal</keyword>
<dbReference type="RefSeq" id="WP_055392315.1">
    <property type="nucleotide sequence ID" value="NZ_LCTZ01000002.1"/>
</dbReference>
<organism evidence="3 4">
    <name type="scientific">Flagellimonas eckloniae</name>
    <dbReference type="NCBI Taxonomy" id="346185"/>
    <lineage>
        <taxon>Bacteria</taxon>
        <taxon>Pseudomonadati</taxon>
        <taxon>Bacteroidota</taxon>
        <taxon>Flavobacteriia</taxon>
        <taxon>Flavobacteriales</taxon>
        <taxon>Flavobacteriaceae</taxon>
        <taxon>Flagellimonas</taxon>
    </lineage>
</organism>
<feature type="region of interest" description="Disordered" evidence="1">
    <location>
        <begin position="29"/>
        <end position="55"/>
    </location>
</feature>
<evidence type="ECO:0000256" key="2">
    <source>
        <dbReference type="SAM" id="SignalP"/>
    </source>
</evidence>
<dbReference type="EMBL" id="LCTZ01000002">
    <property type="protein sequence ID" value="KQC28777.1"/>
    <property type="molecule type" value="Genomic_DNA"/>
</dbReference>
<feature type="signal peptide" evidence="2">
    <location>
        <begin position="1"/>
        <end position="20"/>
    </location>
</feature>
<dbReference type="OrthoDB" id="1158421at2"/>
<comment type="caution">
    <text evidence="3">The sequence shown here is derived from an EMBL/GenBank/DDBJ whole genome shotgun (WGS) entry which is preliminary data.</text>
</comment>
<accession>A0A0Q1BW62</accession>
<keyword evidence="4" id="KW-1185">Reference proteome</keyword>
<name>A0A0Q1BW62_9FLAO</name>
<evidence type="ECO:0008006" key="5">
    <source>
        <dbReference type="Google" id="ProtNLM"/>
    </source>
</evidence>
<reference evidence="3 4" key="1">
    <citation type="submission" date="2015-04" db="EMBL/GenBank/DDBJ databases">
        <title>Complete genome of flavobacterium.</title>
        <authorList>
            <person name="Kwon Y.M."/>
            <person name="Kim S.-J."/>
        </authorList>
    </citation>
    <scope>NUCLEOTIDE SEQUENCE [LARGE SCALE GENOMIC DNA]</scope>
    <source>
        <strain evidence="3 4">DK169</strain>
    </source>
</reference>
<protein>
    <recommendedName>
        <fullName evidence="5">Lipoprotein</fullName>
    </recommendedName>
</protein>
<dbReference type="PROSITE" id="PS51257">
    <property type="entry name" value="PROKAR_LIPOPROTEIN"/>
    <property type="match status" value="1"/>
</dbReference>
<evidence type="ECO:0000256" key="1">
    <source>
        <dbReference type="SAM" id="MobiDB-lite"/>
    </source>
</evidence>
<dbReference type="PATRIC" id="fig|1547436.3.peg.390"/>